<evidence type="ECO:0000313" key="7">
    <source>
        <dbReference type="EMBL" id="MFD1990431.1"/>
    </source>
</evidence>
<dbReference type="SUPFAM" id="SSF51679">
    <property type="entry name" value="Bacterial luciferase-like"/>
    <property type="match status" value="1"/>
</dbReference>
<dbReference type="InterPro" id="IPR016215">
    <property type="entry name" value="NTA_MOA"/>
</dbReference>
<evidence type="ECO:0000256" key="3">
    <source>
        <dbReference type="ARBA" id="ARBA00023002"/>
    </source>
</evidence>
<dbReference type="Gene3D" id="3.20.20.30">
    <property type="entry name" value="Luciferase-like domain"/>
    <property type="match status" value="1"/>
</dbReference>
<dbReference type="PANTHER" id="PTHR30011:SF16">
    <property type="entry name" value="C2H2 FINGER DOMAIN TRANSCRIPTION FACTOR (EUROFUNG)-RELATED"/>
    <property type="match status" value="1"/>
</dbReference>
<dbReference type="Pfam" id="PF00296">
    <property type="entry name" value="Bac_luciferase"/>
    <property type="match status" value="1"/>
</dbReference>
<sequence>MTEKKQLKIGGIIDGVGFNYMGWRHPDMPANASENIDYYVQKAKRLEEGKFEMIFLADVSHIGPRMIPHYLSMFEGVSILSALSMVTHSIGLTATIATSYADPFTVARQMASLDKISNGRAGWNAVTSNPGGLANYSRTHLSKADLYPMQNEFLEVVKGLWDSYEEDAFIRDKKSGVFHDPQKMHALNYRGNYFSVDGPLNISPSRQGRPVIFQAGTSSDLMNIASKHADGIFTGFEELEDAKAFSKELKRRVRLEGRSPDDFLIMPGHNPIVGRTEKEAEEKFQELQSLMPIYQIPKPNFFGSAEKVADQVQCWYEAGAMDVLLIRQEHPSGFDDFIELVVPILQDKGIFHKEYESNTLRDNLGLPYPTNRYSIRNHDDLN</sequence>
<dbReference type="Proteomes" id="UP001597403">
    <property type="component" value="Unassembled WGS sequence"/>
</dbReference>
<keyword evidence="2" id="KW-0288">FMN</keyword>
<gene>
    <name evidence="7" type="ORF">ACFSGI_10710</name>
</gene>
<evidence type="ECO:0000256" key="4">
    <source>
        <dbReference type="ARBA" id="ARBA00023033"/>
    </source>
</evidence>
<dbReference type="NCBIfam" id="TIGR03860">
    <property type="entry name" value="FMN_nitrolo"/>
    <property type="match status" value="1"/>
</dbReference>
<evidence type="ECO:0000256" key="1">
    <source>
        <dbReference type="ARBA" id="ARBA00022630"/>
    </source>
</evidence>
<dbReference type="RefSeq" id="WP_204824121.1">
    <property type="nucleotide sequence ID" value="NZ_JBHUGF010000010.1"/>
</dbReference>
<accession>A0ABW4UVG0</accession>
<organism evidence="7 8">
    <name type="scientific">Paenibacillus nicotianae</name>
    <dbReference type="NCBI Taxonomy" id="1526551"/>
    <lineage>
        <taxon>Bacteria</taxon>
        <taxon>Bacillati</taxon>
        <taxon>Bacillota</taxon>
        <taxon>Bacilli</taxon>
        <taxon>Bacillales</taxon>
        <taxon>Paenibacillaceae</taxon>
        <taxon>Paenibacillus</taxon>
    </lineage>
</organism>
<feature type="domain" description="Luciferase-like" evidence="6">
    <location>
        <begin position="24"/>
        <end position="290"/>
    </location>
</feature>
<dbReference type="PANTHER" id="PTHR30011">
    <property type="entry name" value="ALKANESULFONATE MONOOXYGENASE-RELATED"/>
    <property type="match status" value="1"/>
</dbReference>
<dbReference type="InterPro" id="IPR036661">
    <property type="entry name" value="Luciferase-like_sf"/>
</dbReference>
<dbReference type="GO" id="GO:0004497">
    <property type="term" value="F:monooxygenase activity"/>
    <property type="evidence" value="ECO:0007669"/>
    <property type="project" value="UniProtKB-KW"/>
</dbReference>
<evidence type="ECO:0000259" key="6">
    <source>
        <dbReference type="Pfam" id="PF00296"/>
    </source>
</evidence>
<keyword evidence="4 7" id="KW-0503">Monooxygenase</keyword>
<evidence type="ECO:0000256" key="2">
    <source>
        <dbReference type="ARBA" id="ARBA00022643"/>
    </source>
</evidence>
<dbReference type="InterPro" id="IPR011251">
    <property type="entry name" value="Luciferase-like_dom"/>
</dbReference>
<keyword evidence="1" id="KW-0285">Flavoprotein</keyword>
<keyword evidence="8" id="KW-1185">Reference proteome</keyword>
<protein>
    <submittedName>
        <fullName evidence="7">NtaA/DmoA family FMN-dependent monooxygenase</fullName>
        <ecNumber evidence="7">1.14.-.-</ecNumber>
    </submittedName>
</protein>
<dbReference type="PIRSF" id="PIRSF000337">
    <property type="entry name" value="NTA_MOA"/>
    <property type="match status" value="1"/>
</dbReference>
<comment type="caution">
    <text evidence="7">The sequence shown here is derived from an EMBL/GenBank/DDBJ whole genome shotgun (WGS) entry which is preliminary data.</text>
</comment>
<dbReference type="EMBL" id="JBHUGF010000010">
    <property type="protein sequence ID" value="MFD1990431.1"/>
    <property type="molecule type" value="Genomic_DNA"/>
</dbReference>
<comment type="similarity">
    <text evidence="5">Belongs to the NtaA/SnaA/DszA monooxygenase family.</text>
</comment>
<evidence type="ECO:0000256" key="5">
    <source>
        <dbReference type="ARBA" id="ARBA00033748"/>
    </source>
</evidence>
<keyword evidence="3 7" id="KW-0560">Oxidoreductase</keyword>
<reference evidence="8" key="1">
    <citation type="journal article" date="2019" name="Int. J. Syst. Evol. Microbiol.">
        <title>The Global Catalogue of Microorganisms (GCM) 10K type strain sequencing project: providing services to taxonomists for standard genome sequencing and annotation.</title>
        <authorList>
            <consortium name="The Broad Institute Genomics Platform"/>
            <consortium name="The Broad Institute Genome Sequencing Center for Infectious Disease"/>
            <person name="Wu L."/>
            <person name="Ma J."/>
        </authorList>
    </citation>
    <scope>NUCLEOTIDE SEQUENCE [LARGE SCALE GENOMIC DNA]</scope>
    <source>
        <strain evidence="8">CGMCC 1.15067</strain>
    </source>
</reference>
<evidence type="ECO:0000313" key="8">
    <source>
        <dbReference type="Proteomes" id="UP001597403"/>
    </source>
</evidence>
<dbReference type="CDD" id="cd01095">
    <property type="entry name" value="Nitrilotriacetate_monoxgenase"/>
    <property type="match status" value="1"/>
</dbReference>
<name>A0ABW4UVG0_9BACL</name>
<proteinExistence type="inferred from homology"/>
<dbReference type="EC" id="1.14.-.-" evidence="7"/>
<dbReference type="InterPro" id="IPR051260">
    <property type="entry name" value="Diverse_substr_monoxygenases"/>
</dbReference>